<feature type="compositionally biased region" description="Basic and acidic residues" evidence="1">
    <location>
        <begin position="816"/>
        <end position="833"/>
    </location>
</feature>
<feature type="region of interest" description="Disordered" evidence="1">
    <location>
        <begin position="816"/>
        <end position="835"/>
    </location>
</feature>
<comment type="caution">
    <text evidence="2">The sequence shown here is derived from an EMBL/GenBank/DDBJ whole genome shotgun (WGS) entry which is preliminary data.</text>
</comment>
<evidence type="ECO:0000313" key="3">
    <source>
        <dbReference type="Proteomes" id="UP001430953"/>
    </source>
</evidence>
<name>A0AAW2EG42_9HYME</name>
<reference evidence="2 3" key="1">
    <citation type="submission" date="2023-03" db="EMBL/GenBank/DDBJ databases">
        <title>High recombination rates correlate with genetic variation in Cardiocondyla obscurior ants.</title>
        <authorList>
            <person name="Errbii M."/>
        </authorList>
    </citation>
    <scope>NUCLEOTIDE SEQUENCE [LARGE SCALE GENOMIC DNA]</scope>
    <source>
        <strain evidence="2">Alpha-2009</strain>
        <tissue evidence="2">Whole body</tissue>
    </source>
</reference>
<feature type="region of interest" description="Disordered" evidence="1">
    <location>
        <begin position="877"/>
        <end position="896"/>
    </location>
</feature>
<proteinExistence type="predicted"/>
<feature type="region of interest" description="Disordered" evidence="1">
    <location>
        <begin position="209"/>
        <end position="239"/>
    </location>
</feature>
<gene>
    <name evidence="2" type="ORF">PUN28_018606</name>
</gene>
<evidence type="ECO:0000256" key="1">
    <source>
        <dbReference type="SAM" id="MobiDB-lite"/>
    </source>
</evidence>
<feature type="region of interest" description="Disordered" evidence="1">
    <location>
        <begin position="1010"/>
        <end position="1033"/>
    </location>
</feature>
<feature type="region of interest" description="Disordered" evidence="1">
    <location>
        <begin position="1118"/>
        <end position="1167"/>
    </location>
</feature>
<dbReference type="EMBL" id="JADYXP020000023">
    <property type="protein sequence ID" value="KAL0102182.1"/>
    <property type="molecule type" value="Genomic_DNA"/>
</dbReference>
<feature type="region of interest" description="Disordered" evidence="1">
    <location>
        <begin position="376"/>
        <end position="403"/>
    </location>
</feature>
<organism evidence="2 3">
    <name type="scientific">Cardiocondyla obscurior</name>
    <dbReference type="NCBI Taxonomy" id="286306"/>
    <lineage>
        <taxon>Eukaryota</taxon>
        <taxon>Metazoa</taxon>
        <taxon>Ecdysozoa</taxon>
        <taxon>Arthropoda</taxon>
        <taxon>Hexapoda</taxon>
        <taxon>Insecta</taxon>
        <taxon>Pterygota</taxon>
        <taxon>Neoptera</taxon>
        <taxon>Endopterygota</taxon>
        <taxon>Hymenoptera</taxon>
        <taxon>Apocrita</taxon>
        <taxon>Aculeata</taxon>
        <taxon>Formicoidea</taxon>
        <taxon>Formicidae</taxon>
        <taxon>Myrmicinae</taxon>
        <taxon>Cardiocondyla</taxon>
    </lineage>
</organism>
<protein>
    <submittedName>
        <fullName evidence="2">Uncharacterized protein</fullName>
    </submittedName>
</protein>
<feature type="compositionally biased region" description="Basic and acidic residues" evidence="1">
    <location>
        <begin position="379"/>
        <end position="395"/>
    </location>
</feature>
<feature type="compositionally biased region" description="Basic and acidic residues" evidence="1">
    <location>
        <begin position="885"/>
        <end position="896"/>
    </location>
</feature>
<feature type="compositionally biased region" description="Low complexity" evidence="1">
    <location>
        <begin position="213"/>
        <end position="226"/>
    </location>
</feature>
<dbReference type="Proteomes" id="UP001430953">
    <property type="component" value="Unassembled WGS sequence"/>
</dbReference>
<keyword evidence="3" id="KW-1185">Reference proteome</keyword>
<feature type="region of interest" description="Disordered" evidence="1">
    <location>
        <begin position="123"/>
        <end position="151"/>
    </location>
</feature>
<feature type="compositionally biased region" description="Basic and acidic residues" evidence="1">
    <location>
        <begin position="1142"/>
        <end position="1161"/>
    </location>
</feature>
<accession>A0AAW2EG42</accession>
<feature type="region of interest" description="Disordered" evidence="1">
    <location>
        <begin position="1187"/>
        <end position="1212"/>
    </location>
</feature>
<sequence length="1298" mass="144740">MKSDNTVIPNILEIETAGSALTSKEIFFTFNNELAPLIKIPKLKSTKLKLYIIERLKLPKSQASAGSDDSSPSDLRRRLEDLPSPNEFIFPADRVATFGRQICHKREGFLGPHGVANRIEENDEWEEREQRAGLESTFEASRPKDARARRRARTRLKSLSCRDDETMVISQAVTAADSLSVIDKLNLPESVDKSARDDRLRLPAIATLRKQSRSSSLSEPFSSRFPHSSNGESRDMKSKTDFLNHRNFTPRDRELKTTDFPSILPPFSLSGVQPKKFGGYRPPSSVIPKNSGSNSESGSVNVTSRGYFSVRKAGNAVASSELSSSRATTVSSIDEAIRKMPITSARSDITESILPSSLPSSRLLDNDLERRAARNTRSCIEHVNPDKTKTRDEPGKINTPVKPIVNERTSYGGFVAKTSSELRQDEPEYEDARYQQQETPRATPTFLGRSFPSESTKLAATARDEQIIHSESAKAYNNFKRSSLEFKGAEDEKEGDYWCAPSKLCHDGRQQQQFEFNCPTGQFNYENGDVAEEALSSQLSEAYGSEDHSRSSCTAKRYLLRGTLSSRRPQDDTSDGRDQEIITKVPTLALNSRDISYSTSAGSRECSATLPLDPHALIKALSNVSLRREKQNEDASRKRGGFYRDADAIDTPGEASVFPTKGETWRVPNFTEPRKSLSHVSSKIPVRISSGVIAPSDNKCAERYKSESTTEAASYAVGKFIERNDAAGESIARRRSATSTLTRSQICNEMAEIKINDCAPRSLISSGLRSSKSTLYAGYARDEMQRSPENKIREENPFKFLHKAACSSDRDYAKIDDDIQSRSDRSTSRKSADTADITSATDSLGLVKYKRTKSFRIETLRNVDENVTWRTEDECASINDEDDPEGAKEVDYVSDDETSRLQDKDYKLAIGEMCGPLRTRRLNSSGIEKASRKRCAGDDLEFNDDEMSLDGNLEVAKVAQSESLARRAQEVSGSAARISSLNLNRETKRKKKSQERFPFTISEVSGALSLKDKDASDHQSSDRNLDCEKTNDRPREEAVYQLKMHPSLTRLAVSGAEDTVADILCCVAQEKRDAASKSKIKALAKIFSLKLRKAPKQPNDEAPEATKIIYENNACNADSCSGDSSTEEARKTCDDDPWVDQRAADSEAARTSSRDTPKKAESSQAVARECIRRQYDRDDLWVRDVEDPSFTGEKNSVEDNEANGSKRSPTKDRYSIFRAGSLRSNESSIPNSDDSLKEQRDMLIFDHVTAPDGKSKRNIDRKVPSNFVFQVEDAEEEPTGCLCWKLCHASRRLDIVHQ</sequence>
<evidence type="ECO:0000313" key="2">
    <source>
        <dbReference type="EMBL" id="KAL0102182.1"/>
    </source>
</evidence>